<feature type="non-terminal residue" evidence="3">
    <location>
        <position position="1"/>
    </location>
</feature>
<sequence>FLEFLIGKFGEYYDDEAKLREIWSDQKNRERFLKALANDGVDEDALKDLREIFQKDCDIYDVLAHLSFNAEIKTRQERVLQVENGEFLKRFQKEKAIKFIEFLLNRYQEYGIKDFDDGLKPLIELSSLGNARELASEFGSLENLKQSFDDLQREIYLN</sequence>
<organism evidence="3">
    <name type="scientific">Campylobacter coli</name>
    <dbReference type="NCBI Taxonomy" id="195"/>
    <lineage>
        <taxon>Bacteria</taxon>
        <taxon>Pseudomonadati</taxon>
        <taxon>Campylobacterota</taxon>
        <taxon>Epsilonproteobacteria</taxon>
        <taxon>Campylobacterales</taxon>
        <taxon>Campylobacteraceae</taxon>
        <taxon>Campylobacter</taxon>
    </lineage>
</organism>
<keyword evidence="3" id="KW-0347">Helicase</keyword>
<evidence type="ECO:0000313" key="2">
    <source>
        <dbReference type="EMBL" id="EAL6855317.1"/>
    </source>
</evidence>
<dbReference type="GO" id="GO:0003677">
    <property type="term" value="F:DNA binding"/>
    <property type="evidence" value="ECO:0007669"/>
    <property type="project" value="InterPro"/>
</dbReference>
<reference evidence="3" key="1">
    <citation type="submission" date="2018-07" db="EMBL/GenBank/DDBJ databases">
        <authorList>
            <consortium name="NARMS: The National Antimicrobial Resistance Monitoring System"/>
        </authorList>
    </citation>
    <scope>NUCLEOTIDE SEQUENCE</scope>
    <source>
        <strain evidence="3">CVM N17C057</strain>
    </source>
</reference>
<protein>
    <submittedName>
        <fullName evidence="3">DEAD/DEAH box helicase</fullName>
    </submittedName>
</protein>
<comment type="caution">
    <text evidence="3">The sequence shown here is derived from an EMBL/GenBank/DDBJ whole genome shotgun (WGS) entry which is preliminary data.</text>
</comment>
<evidence type="ECO:0000313" key="3">
    <source>
        <dbReference type="EMBL" id="EAL6855326.1"/>
    </source>
</evidence>
<name>A0A5T1UWH0_CAMCO</name>
<feature type="domain" description="EcoEI R protein C-terminal" evidence="1">
    <location>
        <begin position="7"/>
        <end position="156"/>
    </location>
</feature>
<accession>A0A5T1UWH0</accession>
<keyword evidence="3" id="KW-0067">ATP-binding</keyword>
<dbReference type="Pfam" id="PF08463">
    <property type="entry name" value="EcoEI_R_C"/>
    <property type="match status" value="1"/>
</dbReference>
<keyword evidence="3" id="KW-0547">Nucleotide-binding</keyword>
<proteinExistence type="predicted"/>
<dbReference type="AlphaFoldDB" id="A0A5T1UWH0"/>
<gene>
    <name evidence="2" type="ORF">DST87_09210</name>
    <name evidence="3" type="ORF">DST87_09260</name>
</gene>
<keyword evidence="3" id="KW-0378">Hydrolase</keyword>
<dbReference type="InterPro" id="IPR013670">
    <property type="entry name" value="EcoEI_R_C_dom"/>
</dbReference>
<dbReference type="EMBL" id="AACQKE010000050">
    <property type="protein sequence ID" value="EAL6855326.1"/>
    <property type="molecule type" value="Genomic_DNA"/>
</dbReference>
<dbReference type="GO" id="GO:0004386">
    <property type="term" value="F:helicase activity"/>
    <property type="evidence" value="ECO:0007669"/>
    <property type="project" value="UniProtKB-KW"/>
</dbReference>
<dbReference type="GO" id="GO:0006304">
    <property type="term" value="P:DNA modification"/>
    <property type="evidence" value="ECO:0007669"/>
    <property type="project" value="InterPro"/>
</dbReference>
<dbReference type="EMBL" id="AACQKE010000049">
    <property type="protein sequence ID" value="EAL6855317.1"/>
    <property type="molecule type" value="Genomic_DNA"/>
</dbReference>
<evidence type="ECO:0000259" key="1">
    <source>
        <dbReference type="Pfam" id="PF08463"/>
    </source>
</evidence>